<evidence type="ECO:0000256" key="14">
    <source>
        <dbReference type="SAM" id="MobiDB-lite"/>
    </source>
</evidence>
<comment type="function">
    <text evidence="1 13">Transfers the gamma-phosphate of ATP to the 4'-position of a tetraacyldisaccharide 1-phosphate intermediate (termed DS-1-P) to form tetraacyldisaccharide 1,4'-bis-phosphate (lipid IVA).</text>
</comment>
<dbReference type="InterPro" id="IPR003758">
    <property type="entry name" value="LpxK"/>
</dbReference>
<evidence type="ECO:0000313" key="17">
    <source>
        <dbReference type="Proteomes" id="UP000016016"/>
    </source>
</evidence>
<comment type="similarity">
    <text evidence="13">Belongs to the LpxK family.</text>
</comment>
<organism evidence="16 17">
    <name type="scientific">Prevotella amnii CRIS 21A-A</name>
    <dbReference type="NCBI Taxonomy" id="679191"/>
    <lineage>
        <taxon>Bacteria</taxon>
        <taxon>Pseudomonadati</taxon>
        <taxon>Bacteroidota</taxon>
        <taxon>Bacteroidia</taxon>
        <taxon>Bacteroidales</taxon>
        <taxon>Prevotellaceae</taxon>
        <taxon>Prevotella</taxon>
    </lineage>
</organism>
<evidence type="ECO:0000256" key="1">
    <source>
        <dbReference type="ARBA" id="ARBA00002274"/>
    </source>
</evidence>
<comment type="caution">
    <text evidence="16">The sequence shown here is derived from an EMBL/GenBank/DDBJ whole genome shotgun (WGS) entry which is preliminary data.</text>
</comment>
<protein>
    <recommendedName>
        <fullName evidence="4 13">Tetraacyldisaccharide 4'-kinase</fullName>
        <ecNumber evidence="3 13">2.7.1.130</ecNumber>
    </recommendedName>
    <alternativeName>
        <fullName evidence="12 13">Lipid A 4'-kinase</fullName>
    </alternativeName>
</protein>
<dbReference type="GO" id="GO:0005886">
    <property type="term" value="C:plasma membrane"/>
    <property type="evidence" value="ECO:0007669"/>
    <property type="project" value="TreeGrafter"/>
</dbReference>
<evidence type="ECO:0000256" key="8">
    <source>
        <dbReference type="ARBA" id="ARBA00022741"/>
    </source>
</evidence>
<reference evidence="16 17" key="1">
    <citation type="submission" date="2010-09" db="EMBL/GenBank/DDBJ databases">
        <authorList>
            <person name="Harkins D.M."/>
            <person name="Madupu R."/>
            <person name="Durkin A.S."/>
            <person name="Torralba M."/>
            <person name="Methe B."/>
            <person name="Sutton G.G."/>
            <person name="Nelson K.E."/>
        </authorList>
    </citation>
    <scope>NUCLEOTIDE SEQUENCE [LARGE SCALE GENOMIC DNA]</scope>
    <source>
        <strain evidence="16 17">CRIS 21A-A</strain>
    </source>
</reference>
<dbReference type="PANTHER" id="PTHR42724">
    <property type="entry name" value="TETRAACYLDISACCHARIDE 4'-KINASE"/>
    <property type="match status" value="1"/>
</dbReference>
<dbReference type="GO" id="GO:0005524">
    <property type="term" value="F:ATP binding"/>
    <property type="evidence" value="ECO:0007669"/>
    <property type="project" value="UniProtKB-UniRule"/>
</dbReference>
<dbReference type="eggNOG" id="COG1663">
    <property type="taxonomic scope" value="Bacteria"/>
</dbReference>
<name>E1GXR1_9BACT</name>
<dbReference type="UniPathway" id="UPA00359">
    <property type="reaction ID" value="UER00482"/>
</dbReference>
<evidence type="ECO:0000256" key="10">
    <source>
        <dbReference type="ARBA" id="ARBA00022840"/>
    </source>
</evidence>
<evidence type="ECO:0000256" key="6">
    <source>
        <dbReference type="ARBA" id="ARBA00022556"/>
    </source>
</evidence>
<keyword evidence="9 13" id="KW-0418">Kinase</keyword>
<dbReference type="AlphaFoldDB" id="E1GXR1"/>
<evidence type="ECO:0000256" key="5">
    <source>
        <dbReference type="ARBA" id="ARBA00022516"/>
    </source>
</evidence>
<dbReference type="GO" id="GO:0009244">
    <property type="term" value="P:lipopolysaccharide core region biosynthetic process"/>
    <property type="evidence" value="ECO:0007669"/>
    <property type="project" value="TreeGrafter"/>
</dbReference>
<feature type="compositionally biased region" description="Low complexity" evidence="14">
    <location>
        <begin position="390"/>
        <end position="400"/>
    </location>
</feature>
<dbReference type="Pfam" id="PF02606">
    <property type="entry name" value="LpxK"/>
    <property type="match status" value="1"/>
</dbReference>
<evidence type="ECO:0000256" key="11">
    <source>
        <dbReference type="ARBA" id="ARBA00023098"/>
    </source>
</evidence>
<dbReference type="PANTHER" id="PTHR42724:SF1">
    <property type="entry name" value="TETRAACYLDISACCHARIDE 4'-KINASE, MITOCHONDRIAL-RELATED"/>
    <property type="match status" value="1"/>
</dbReference>
<gene>
    <name evidence="13 16" type="primary">lpxK</name>
    <name evidence="16" type="ORF">HMPREF9018_1376</name>
</gene>
<feature type="region of interest" description="Disordered" evidence="14">
    <location>
        <begin position="380"/>
        <end position="412"/>
    </location>
</feature>
<dbReference type="SUPFAM" id="SSF52540">
    <property type="entry name" value="P-loop containing nucleoside triphosphate hydrolases"/>
    <property type="match status" value="1"/>
</dbReference>
<dbReference type="InterPro" id="IPR027417">
    <property type="entry name" value="P-loop_NTPase"/>
</dbReference>
<keyword evidence="15" id="KW-1133">Transmembrane helix</keyword>
<feature type="transmembrane region" description="Helical" evidence="15">
    <location>
        <begin position="25"/>
        <end position="46"/>
    </location>
</feature>
<evidence type="ECO:0000256" key="4">
    <source>
        <dbReference type="ARBA" id="ARBA00016436"/>
    </source>
</evidence>
<dbReference type="HAMAP" id="MF_00409">
    <property type="entry name" value="LpxK"/>
    <property type="match status" value="1"/>
</dbReference>
<dbReference type="NCBIfam" id="TIGR00682">
    <property type="entry name" value="lpxK"/>
    <property type="match status" value="1"/>
</dbReference>
<keyword evidence="11 13" id="KW-0443">Lipid metabolism</keyword>
<evidence type="ECO:0000313" key="16">
    <source>
        <dbReference type="EMBL" id="EFN90556.1"/>
    </source>
</evidence>
<comment type="catalytic activity">
    <reaction evidence="13">
        <text>a lipid A disaccharide + ATP = a lipid IVA + ADP + H(+)</text>
        <dbReference type="Rhea" id="RHEA:67840"/>
        <dbReference type="ChEBI" id="CHEBI:15378"/>
        <dbReference type="ChEBI" id="CHEBI:30616"/>
        <dbReference type="ChEBI" id="CHEBI:176343"/>
        <dbReference type="ChEBI" id="CHEBI:176425"/>
        <dbReference type="ChEBI" id="CHEBI:456216"/>
        <dbReference type="EC" id="2.7.1.130"/>
    </reaction>
</comment>
<dbReference type="GO" id="GO:0009029">
    <property type="term" value="F:lipid-A 4'-kinase activity"/>
    <property type="evidence" value="ECO:0007669"/>
    <property type="project" value="UniProtKB-UniRule"/>
</dbReference>
<evidence type="ECO:0000256" key="15">
    <source>
        <dbReference type="SAM" id="Phobius"/>
    </source>
</evidence>
<keyword evidence="7 13" id="KW-0808">Transferase</keyword>
<evidence type="ECO:0000256" key="3">
    <source>
        <dbReference type="ARBA" id="ARBA00012071"/>
    </source>
</evidence>
<dbReference type="Proteomes" id="UP000016016">
    <property type="component" value="Unassembled WGS sequence"/>
</dbReference>
<dbReference type="EC" id="2.7.1.130" evidence="3 13"/>
<evidence type="ECO:0000256" key="13">
    <source>
        <dbReference type="HAMAP-Rule" id="MF_00409"/>
    </source>
</evidence>
<proteinExistence type="inferred from homology"/>
<dbReference type="GO" id="GO:0009245">
    <property type="term" value="P:lipid A biosynthetic process"/>
    <property type="evidence" value="ECO:0007669"/>
    <property type="project" value="UniProtKB-UniRule"/>
</dbReference>
<comment type="pathway">
    <text evidence="2 13">Glycolipid biosynthesis; lipid IV(A) biosynthesis; lipid IV(A) from (3R)-3-hydroxytetradecanoyl-[acyl-carrier-protein] and UDP-N-acetyl-alpha-D-glucosamine: step 6/6.</text>
</comment>
<evidence type="ECO:0000256" key="2">
    <source>
        <dbReference type="ARBA" id="ARBA00004870"/>
    </source>
</evidence>
<evidence type="ECO:0000256" key="12">
    <source>
        <dbReference type="ARBA" id="ARBA00029757"/>
    </source>
</evidence>
<evidence type="ECO:0000256" key="7">
    <source>
        <dbReference type="ARBA" id="ARBA00022679"/>
    </source>
</evidence>
<dbReference type="EMBL" id="ADFQ01000086">
    <property type="protein sequence ID" value="EFN90556.1"/>
    <property type="molecule type" value="Genomic_DNA"/>
</dbReference>
<keyword evidence="10 13" id="KW-0067">ATP-binding</keyword>
<feature type="binding site" evidence="13">
    <location>
        <begin position="68"/>
        <end position="75"/>
    </location>
    <ligand>
        <name>ATP</name>
        <dbReference type="ChEBI" id="CHEBI:30616"/>
    </ligand>
</feature>
<accession>E1GXR1</accession>
<keyword evidence="8 13" id="KW-0547">Nucleotide-binding</keyword>
<keyword evidence="6 13" id="KW-0441">Lipid A biosynthesis</keyword>
<keyword evidence="15" id="KW-0472">Membrane</keyword>
<sequence>MLFKHVYRSNQISINNILEGDYIKISYWLLPFSWLYGIGVWLRNYLFDAKILKSKSYSVPVISVGNITVGGAGKTPHVEYLIGLLKNSIQVAVLSRGYKRKSRGYVIADDSTLMRDIGDEPYQMKMKFDGIYVAVDKNRCHGIERLISDEATKDVDVILLDDAFQHRYVKAGINILLVDYHKFIIYDKLLPAGRLREPHKAKIRADIVIVTKCPKTLNPIDYRVLSKKMDLKAFQHLYFTTLSYCDLKPIFNNKGDVPLSDIMGENILLLTGIASPEHLQADIMEYTRGAQPEVMAFADHHNFTAHDIERLNERFASMPSPKRIITTEKDQARLIGLKGLSEEVKQNIYALPIKVEFMLNGGELFNEKIQSYVRKNSRNSILAKRKNNNKPKNSNSSGNGLRTISFRDNRKL</sequence>
<evidence type="ECO:0000256" key="9">
    <source>
        <dbReference type="ARBA" id="ARBA00022777"/>
    </source>
</evidence>
<keyword evidence="15" id="KW-0812">Transmembrane</keyword>
<keyword evidence="5 13" id="KW-0444">Lipid biosynthesis</keyword>